<dbReference type="PANTHER" id="PTHR43272">
    <property type="entry name" value="LONG-CHAIN-FATTY-ACID--COA LIGASE"/>
    <property type="match status" value="1"/>
</dbReference>
<reference evidence="10" key="2">
    <citation type="submission" date="2015-02" db="UniProtKB">
        <authorList>
            <consortium name="EnsemblMetazoa"/>
        </authorList>
    </citation>
    <scope>IDENTIFICATION</scope>
</reference>
<feature type="transmembrane region" description="Helical" evidence="8">
    <location>
        <begin position="30"/>
        <end position="54"/>
    </location>
</feature>
<dbReference type="InterPro" id="IPR042099">
    <property type="entry name" value="ANL_N_sf"/>
</dbReference>
<sequence>MKIILQKLNDHIQTTKMGNRVKEIVTNPETWIRLAIMIIKVIVLVFDCITWPLYYYTQKPWAVKNAETKRRCRSVSGKPEGPYRHEISFSPLKLVISEEVNTLYELFKMLSIQYPGEVCLGTREQLGEEDEVQPNGKVFKKFILGSYNWDTFQDVVIRIKNFSRGLRSLIPNATNETNVVLFAETRAEWIIAALSCFRYNIPIVTLYATLGEEAIIHGINETEATVVITSHELLPKFKNLLEKIPGVKHIIYMEGFKNPSLAGFPTQADIYTFNAVEKLGKDATKYNGRTPASRNDVAIIMYTSGSTGLPKGVVISHNNLLASLASFTRYVNVKPGDLYMAYLPLAHVLELSSEFLCLMNGVPIGYSSPLTISDNSSKIKKGTQGDATILKPTFMTSVPLILDRMYKTVMEVVNAGGSFSKQFFQFAYDYKRSALKRGYTTPILDLVLFRKIKNLLGGRLRIMVTGGAPVSPDTHEFIRICFCCPLLQGYGLTETTACATVMDLEDSSVGRVGPPMMCCDILLEDWVEGGYRVTDKPHPRGELLIGGENVTLGYYNLPEKTNEEFFVRDGRRWFRSGDIGEMFRDGTVKIIDRKKDLVKLQFGEYVSLGKVESELKTVSVVENVCVYADSSQSYTVALITPNLKALAQLGVKLGIQGKTVEELCDDVEVENEVLKMLQVQGKKGGLQNFEIPTKVRLIPETWLPDSGLVTAAYKLKRKNIQDHYQDEIDHMYANKNPGP</sequence>
<dbReference type="AlphaFoldDB" id="T1IN94"/>
<keyword evidence="8" id="KW-0472">Membrane</keyword>
<dbReference type="eggNOG" id="KOG1180">
    <property type="taxonomic scope" value="Eukaryota"/>
</dbReference>
<accession>T1IN94</accession>
<dbReference type="Pfam" id="PF00501">
    <property type="entry name" value="AMP-binding"/>
    <property type="match status" value="1"/>
</dbReference>
<dbReference type="EMBL" id="JH431152">
    <property type="status" value="NOT_ANNOTATED_CDS"/>
    <property type="molecule type" value="Genomic_DNA"/>
</dbReference>
<evidence type="ECO:0000256" key="3">
    <source>
        <dbReference type="ARBA" id="ARBA00022741"/>
    </source>
</evidence>
<protein>
    <recommendedName>
        <fullName evidence="6">long-chain-fatty-acid--CoA ligase</fullName>
        <ecNumber evidence="6">6.2.1.3</ecNumber>
    </recommendedName>
</protein>
<reference evidence="11" key="1">
    <citation type="submission" date="2011-05" db="EMBL/GenBank/DDBJ databases">
        <authorList>
            <person name="Richards S.R."/>
            <person name="Qu J."/>
            <person name="Jiang H."/>
            <person name="Jhangiani S.N."/>
            <person name="Agravi P."/>
            <person name="Goodspeed R."/>
            <person name="Gross S."/>
            <person name="Mandapat C."/>
            <person name="Jackson L."/>
            <person name="Mathew T."/>
            <person name="Pu L."/>
            <person name="Thornton R."/>
            <person name="Saada N."/>
            <person name="Wilczek-Boney K.B."/>
            <person name="Lee S."/>
            <person name="Kovar C."/>
            <person name="Wu Y."/>
            <person name="Scherer S.E."/>
            <person name="Worley K.C."/>
            <person name="Muzny D.M."/>
            <person name="Gibbs R."/>
        </authorList>
    </citation>
    <scope>NUCLEOTIDE SEQUENCE</scope>
    <source>
        <strain evidence="11">Brora</strain>
    </source>
</reference>
<dbReference type="HOGENOM" id="CLU_000022_45_2_1"/>
<proteinExistence type="inferred from homology"/>
<keyword evidence="8" id="KW-0812">Transmembrane</keyword>
<comment type="similarity">
    <text evidence="1">Belongs to the ATP-dependent AMP-binding enzyme family.</text>
</comment>
<dbReference type="GO" id="GO:0090433">
    <property type="term" value="F:palmitoyl-CoA ligase activity"/>
    <property type="evidence" value="ECO:0007669"/>
    <property type="project" value="TreeGrafter"/>
</dbReference>
<dbReference type="GO" id="GO:0035336">
    <property type="term" value="P:long-chain fatty-acyl-CoA metabolic process"/>
    <property type="evidence" value="ECO:0007669"/>
    <property type="project" value="TreeGrafter"/>
</dbReference>
<dbReference type="GO" id="GO:0030182">
    <property type="term" value="P:neuron differentiation"/>
    <property type="evidence" value="ECO:0007669"/>
    <property type="project" value="TreeGrafter"/>
</dbReference>
<dbReference type="PANTHER" id="PTHR43272:SF83">
    <property type="entry name" value="ACYL-COA SYNTHETASE LONG-CHAIN, ISOFORM J"/>
    <property type="match status" value="1"/>
</dbReference>
<comment type="catalytic activity">
    <reaction evidence="7">
        <text>a long-chain fatty acid + ATP + CoA = a long-chain fatty acyl-CoA + AMP + diphosphate</text>
        <dbReference type="Rhea" id="RHEA:15421"/>
        <dbReference type="ChEBI" id="CHEBI:30616"/>
        <dbReference type="ChEBI" id="CHEBI:33019"/>
        <dbReference type="ChEBI" id="CHEBI:57287"/>
        <dbReference type="ChEBI" id="CHEBI:57560"/>
        <dbReference type="ChEBI" id="CHEBI:83139"/>
        <dbReference type="ChEBI" id="CHEBI:456215"/>
        <dbReference type="EC" id="6.2.1.3"/>
    </reaction>
</comment>
<dbReference type="InterPro" id="IPR000873">
    <property type="entry name" value="AMP-dep_synth/lig_dom"/>
</dbReference>
<name>T1IN94_STRMM</name>
<dbReference type="GO" id="GO:0005524">
    <property type="term" value="F:ATP binding"/>
    <property type="evidence" value="ECO:0007669"/>
    <property type="project" value="UniProtKB-KW"/>
</dbReference>
<evidence type="ECO:0000256" key="8">
    <source>
        <dbReference type="SAM" id="Phobius"/>
    </source>
</evidence>
<evidence type="ECO:0000313" key="10">
    <source>
        <dbReference type="EnsemblMetazoa" id="SMAR002471-PA"/>
    </source>
</evidence>
<evidence type="ECO:0000256" key="7">
    <source>
        <dbReference type="ARBA" id="ARBA00036813"/>
    </source>
</evidence>
<evidence type="ECO:0000256" key="6">
    <source>
        <dbReference type="ARBA" id="ARBA00026121"/>
    </source>
</evidence>
<dbReference type="Proteomes" id="UP000014500">
    <property type="component" value="Unassembled WGS sequence"/>
</dbReference>
<dbReference type="InterPro" id="IPR020845">
    <property type="entry name" value="AMP-binding_CS"/>
</dbReference>
<dbReference type="PROSITE" id="PS00455">
    <property type="entry name" value="AMP_BINDING"/>
    <property type="match status" value="1"/>
</dbReference>
<dbReference type="EnsemblMetazoa" id="SMAR002471-RA">
    <property type="protein sequence ID" value="SMAR002471-PA"/>
    <property type="gene ID" value="SMAR002471"/>
</dbReference>
<dbReference type="Gene3D" id="3.40.50.12780">
    <property type="entry name" value="N-terminal domain of ligase-like"/>
    <property type="match status" value="1"/>
</dbReference>
<feature type="domain" description="AMP-dependent synthetase/ligase" evidence="9">
    <location>
        <begin position="142"/>
        <end position="555"/>
    </location>
</feature>
<dbReference type="SUPFAM" id="SSF56801">
    <property type="entry name" value="Acetyl-CoA synthetase-like"/>
    <property type="match status" value="1"/>
</dbReference>
<keyword evidence="3" id="KW-0547">Nucleotide-binding</keyword>
<keyword evidence="2" id="KW-0436">Ligase</keyword>
<dbReference type="GO" id="GO:0005783">
    <property type="term" value="C:endoplasmic reticulum"/>
    <property type="evidence" value="ECO:0007669"/>
    <property type="project" value="TreeGrafter"/>
</dbReference>
<evidence type="ECO:0000256" key="2">
    <source>
        <dbReference type="ARBA" id="ARBA00022598"/>
    </source>
</evidence>
<evidence type="ECO:0000256" key="4">
    <source>
        <dbReference type="ARBA" id="ARBA00022832"/>
    </source>
</evidence>
<dbReference type="GO" id="GO:0005811">
    <property type="term" value="C:lipid droplet"/>
    <property type="evidence" value="ECO:0007669"/>
    <property type="project" value="TreeGrafter"/>
</dbReference>
<evidence type="ECO:0000259" key="9">
    <source>
        <dbReference type="Pfam" id="PF00501"/>
    </source>
</evidence>
<organism evidence="10 11">
    <name type="scientific">Strigamia maritima</name>
    <name type="common">European centipede</name>
    <name type="synonym">Geophilus maritimus</name>
    <dbReference type="NCBI Taxonomy" id="126957"/>
    <lineage>
        <taxon>Eukaryota</taxon>
        <taxon>Metazoa</taxon>
        <taxon>Ecdysozoa</taxon>
        <taxon>Arthropoda</taxon>
        <taxon>Myriapoda</taxon>
        <taxon>Chilopoda</taxon>
        <taxon>Pleurostigmophora</taxon>
        <taxon>Geophilomorpha</taxon>
        <taxon>Linotaeniidae</taxon>
        <taxon>Strigamia</taxon>
    </lineage>
</organism>
<dbReference type="OMA" id="KIFQWAA"/>
<keyword evidence="11" id="KW-1185">Reference proteome</keyword>
<keyword evidence="4" id="KW-0443">Lipid metabolism</keyword>
<evidence type="ECO:0000256" key="1">
    <source>
        <dbReference type="ARBA" id="ARBA00006432"/>
    </source>
</evidence>
<dbReference type="GO" id="GO:0005886">
    <property type="term" value="C:plasma membrane"/>
    <property type="evidence" value="ECO:0007669"/>
    <property type="project" value="TreeGrafter"/>
</dbReference>
<evidence type="ECO:0000256" key="5">
    <source>
        <dbReference type="ARBA" id="ARBA00022840"/>
    </source>
</evidence>
<keyword evidence="4" id="KW-0276">Fatty acid metabolism</keyword>
<dbReference type="STRING" id="126957.T1IN94"/>
<dbReference type="PhylomeDB" id="T1IN94"/>
<dbReference type="EC" id="6.2.1.3" evidence="6"/>
<keyword evidence="8" id="KW-1133">Transmembrane helix</keyword>
<keyword evidence="5" id="KW-0067">ATP-binding</keyword>
<evidence type="ECO:0000313" key="11">
    <source>
        <dbReference type="Proteomes" id="UP000014500"/>
    </source>
</evidence>